<accession>A0ACC1SL89</accession>
<dbReference type="EMBL" id="JANHOG010001179">
    <property type="protein sequence ID" value="KAJ3542002.1"/>
    <property type="molecule type" value="Genomic_DNA"/>
</dbReference>
<sequence>MFARIYASFFCAMFTLSLLAVATPWAVTPTVTVTLTAPAPTATTISQCNTGDIQCCDQVLESDSDGASILLSLLGIALEGVTGLIGFNCSPLTVVGVGSGESCSASPVCCENNSVVRALSVFHQFAGLISGLYRVASSTSAASPSLFERYTLVSRRRNWLALLSASSSVLVVECVHDADNYPSLIPSLYYNPENLHTYA</sequence>
<name>A0ACC1SL89_9APHY</name>
<keyword evidence="2" id="KW-1185">Reference proteome</keyword>
<evidence type="ECO:0000313" key="1">
    <source>
        <dbReference type="EMBL" id="KAJ3542002.1"/>
    </source>
</evidence>
<gene>
    <name evidence="1" type="ORF">NM688_g6019</name>
</gene>
<reference evidence="1" key="1">
    <citation type="submission" date="2022-07" db="EMBL/GenBank/DDBJ databases">
        <title>Genome Sequence of Phlebia brevispora.</title>
        <authorList>
            <person name="Buettner E."/>
        </authorList>
    </citation>
    <scope>NUCLEOTIDE SEQUENCE</scope>
    <source>
        <strain evidence="1">MPL23</strain>
    </source>
</reference>
<organism evidence="1 2">
    <name type="scientific">Phlebia brevispora</name>
    <dbReference type="NCBI Taxonomy" id="194682"/>
    <lineage>
        <taxon>Eukaryota</taxon>
        <taxon>Fungi</taxon>
        <taxon>Dikarya</taxon>
        <taxon>Basidiomycota</taxon>
        <taxon>Agaricomycotina</taxon>
        <taxon>Agaricomycetes</taxon>
        <taxon>Polyporales</taxon>
        <taxon>Meruliaceae</taxon>
        <taxon>Phlebia</taxon>
    </lineage>
</organism>
<proteinExistence type="predicted"/>
<protein>
    <submittedName>
        <fullName evidence="1">Uncharacterized protein</fullName>
    </submittedName>
</protein>
<comment type="caution">
    <text evidence="1">The sequence shown here is derived from an EMBL/GenBank/DDBJ whole genome shotgun (WGS) entry which is preliminary data.</text>
</comment>
<evidence type="ECO:0000313" key="2">
    <source>
        <dbReference type="Proteomes" id="UP001148662"/>
    </source>
</evidence>
<dbReference type="Proteomes" id="UP001148662">
    <property type="component" value="Unassembled WGS sequence"/>
</dbReference>